<dbReference type="InterPro" id="IPR036676">
    <property type="entry name" value="PurM-like_C_sf"/>
</dbReference>
<evidence type="ECO:0000256" key="2">
    <source>
        <dbReference type="ARBA" id="ARBA00010280"/>
    </source>
</evidence>
<dbReference type="Pfam" id="PF02769">
    <property type="entry name" value="AIRS_C"/>
    <property type="match status" value="1"/>
</dbReference>
<keyword evidence="6 12" id="KW-0547">Nucleotide-binding</keyword>
<dbReference type="HAMAP" id="MF_00741">
    <property type="entry name" value="AIRS"/>
    <property type="match status" value="1"/>
</dbReference>
<evidence type="ECO:0000256" key="12">
    <source>
        <dbReference type="HAMAP-Rule" id="MF_00741"/>
    </source>
</evidence>
<name>A0ABN2PA65_9ACTN</name>
<dbReference type="RefSeq" id="WP_344005849.1">
    <property type="nucleotide sequence ID" value="NZ_BAAAMY010000004.1"/>
</dbReference>
<evidence type="ECO:0000256" key="4">
    <source>
        <dbReference type="ARBA" id="ARBA00020367"/>
    </source>
</evidence>
<evidence type="ECO:0000256" key="8">
    <source>
        <dbReference type="ARBA" id="ARBA00031908"/>
    </source>
</evidence>
<dbReference type="NCBIfam" id="TIGR00878">
    <property type="entry name" value="purM"/>
    <property type="match status" value="1"/>
</dbReference>
<comment type="subcellular location">
    <subcellularLocation>
        <location evidence="12">Cytoplasm</location>
    </subcellularLocation>
</comment>
<keyword evidence="12" id="KW-0963">Cytoplasm</keyword>
<dbReference type="InterPro" id="IPR004733">
    <property type="entry name" value="PurM_cligase"/>
</dbReference>
<evidence type="ECO:0000256" key="10">
    <source>
        <dbReference type="ARBA" id="ARBA00033093"/>
    </source>
</evidence>
<keyword evidence="16" id="KW-1185">Reference proteome</keyword>
<dbReference type="Pfam" id="PF00586">
    <property type="entry name" value="AIRS"/>
    <property type="match status" value="1"/>
</dbReference>
<dbReference type="InterPro" id="IPR010918">
    <property type="entry name" value="PurM-like_C_dom"/>
</dbReference>
<evidence type="ECO:0000256" key="3">
    <source>
        <dbReference type="ARBA" id="ARBA00013047"/>
    </source>
</evidence>
<dbReference type="Gene3D" id="3.30.1330.10">
    <property type="entry name" value="PurM-like, N-terminal domain"/>
    <property type="match status" value="1"/>
</dbReference>
<dbReference type="Gene3D" id="3.90.650.10">
    <property type="entry name" value="PurM-like C-terminal domain"/>
    <property type="match status" value="1"/>
</dbReference>
<feature type="domain" description="PurM-like N-terminal" evidence="13">
    <location>
        <begin position="60"/>
        <end position="166"/>
    </location>
</feature>
<accession>A0ABN2PA65</accession>
<dbReference type="EMBL" id="BAAAMY010000004">
    <property type="protein sequence ID" value="GAA1915111.1"/>
    <property type="molecule type" value="Genomic_DNA"/>
</dbReference>
<organism evidence="15 16">
    <name type="scientific">Nocardioides lentus</name>
    <dbReference type="NCBI Taxonomy" id="338077"/>
    <lineage>
        <taxon>Bacteria</taxon>
        <taxon>Bacillati</taxon>
        <taxon>Actinomycetota</taxon>
        <taxon>Actinomycetes</taxon>
        <taxon>Propionibacteriales</taxon>
        <taxon>Nocardioidaceae</taxon>
        <taxon>Nocardioides</taxon>
    </lineage>
</organism>
<dbReference type="PANTHER" id="PTHR10520:SF12">
    <property type="entry name" value="TRIFUNCTIONAL PURINE BIOSYNTHETIC PROTEIN ADENOSINE-3"/>
    <property type="match status" value="1"/>
</dbReference>
<gene>
    <name evidence="12 15" type="primary">purM</name>
    <name evidence="15" type="ORF">GCM10009737_15640</name>
</gene>
<dbReference type="EC" id="6.3.3.1" evidence="3 12"/>
<evidence type="ECO:0000256" key="5">
    <source>
        <dbReference type="ARBA" id="ARBA00022598"/>
    </source>
</evidence>
<evidence type="ECO:0000256" key="7">
    <source>
        <dbReference type="ARBA" id="ARBA00022840"/>
    </source>
</evidence>
<dbReference type="InterPro" id="IPR036921">
    <property type="entry name" value="PurM-like_N_sf"/>
</dbReference>
<comment type="pathway">
    <text evidence="1 12">Purine metabolism; IMP biosynthesis via de novo pathway; 5-amino-1-(5-phospho-D-ribosyl)imidazole from N(2)-formyl-N(1)-(5-phospho-D-ribosyl)glycinamide: step 2/2.</text>
</comment>
<dbReference type="InterPro" id="IPR016188">
    <property type="entry name" value="PurM-like_N"/>
</dbReference>
<reference evidence="15 16" key="1">
    <citation type="journal article" date="2019" name="Int. J. Syst. Evol. Microbiol.">
        <title>The Global Catalogue of Microorganisms (GCM) 10K type strain sequencing project: providing services to taxonomists for standard genome sequencing and annotation.</title>
        <authorList>
            <consortium name="The Broad Institute Genomics Platform"/>
            <consortium name="The Broad Institute Genome Sequencing Center for Infectious Disease"/>
            <person name="Wu L."/>
            <person name="Ma J."/>
        </authorList>
    </citation>
    <scope>NUCLEOTIDE SEQUENCE [LARGE SCALE GENOMIC DNA]</scope>
    <source>
        <strain evidence="15 16">JCM 14046</strain>
    </source>
</reference>
<protein>
    <recommendedName>
        <fullName evidence="4 12">Phosphoribosylformylglycinamidine cyclo-ligase</fullName>
        <ecNumber evidence="3 12">6.3.3.1</ecNumber>
    </recommendedName>
    <alternativeName>
        <fullName evidence="9 12">AIR synthase</fullName>
    </alternativeName>
    <alternativeName>
        <fullName evidence="10 12">AIRS</fullName>
    </alternativeName>
    <alternativeName>
        <fullName evidence="8 12">Phosphoribosyl-aminoimidazole synthetase</fullName>
    </alternativeName>
</protein>
<keyword evidence="5 12" id="KW-0436">Ligase</keyword>
<comment type="caution">
    <text evidence="15">The sequence shown here is derived from an EMBL/GenBank/DDBJ whole genome shotgun (WGS) entry which is preliminary data.</text>
</comment>
<keyword evidence="12" id="KW-0658">Purine biosynthesis</keyword>
<evidence type="ECO:0000259" key="13">
    <source>
        <dbReference type="Pfam" id="PF00586"/>
    </source>
</evidence>
<dbReference type="PANTHER" id="PTHR10520">
    <property type="entry name" value="TRIFUNCTIONAL PURINE BIOSYNTHETIC PROTEIN ADENOSINE-3-RELATED"/>
    <property type="match status" value="1"/>
</dbReference>
<comment type="similarity">
    <text evidence="2 12">Belongs to the AIR synthase family.</text>
</comment>
<dbReference type="CDD" id="cd02196">
    <property type="entry name" value="PurM"/>
    <property type="match status" value="1"/>
</dbReference>
<dbReference type="Proteomes" id="UP001501612">
    <property type="component" value="Unassembled WGS sequence"/>
</dbReference>
<evidence type="ECO:0000256" key="11">
    <source>
        <dbReference type="ARBA" id="ARBA00049057"/>
    </source>
</evidence>
<keyword evidence="7 12" id="KW-0067">ATP-binding</keyword>
<evidence type="ECO:0000256" key="1">
    <source>
        <dbReference type="ARBA" id="ARBA00004686"/>
    </source>
</evidence>
<dbReference type="SUPFAM" id="SSF55326">
    <property type="entry name" value="PurM N-terminal domain-like"/>
    <property type="match status" value="1"/>
</dbReference>
<comment type="catalytic activity">
    <reaction evidence="11 12">
        <text>2-formamido-N(1)-(5-O-phospho-beta-D-ribosyl)acetamidine + ATP = 5-amino-1-(5-phospho-beta-D-ribosyl)imidazole + ADP + phosphate + H(+)</text>
        <dbReference type="Rhea" id="RHEA:23032"/>
        <dbReference type="ChEBI" id="CHEBI:15378"/>
        <dbReference type="ChEBI" id="CHEBI:30616"/>
        <dbReference type="ChEBI" id="CHEBI:43474"/>
        <dbReference type="ChEBI" id="CHEBI:137981"/>
        <dbReference type="ChEBI" id="CHEBI:147287"/>
        <dbReference type="ChEBI" id="CHEBI:456216"/>
        <dbReference type="EC" id="6.3.3.1"/>
    </reaction>
</comment>
<evidence type="ECO:0000256" key="9">
    <source>
        <dbReference type="ARBA" id="ARBA00032931"/>
    </source>
</evidence>
<evidence type="ECO:0000313" key="16">
    <source>
        <dbReference type="Proteomes" id="UP001501612"/>
    </source>
</evidence>
<evidence type="ECO:0000256" key="6">
    <source>
        <dbReference type="ARBA" id="ARBA00022741"/>
    </source>
</evidence>
<proteinExistence type="inferred from homology"/>
<feature type="domain" description="PurM-like C-terminal" evidence="14">
    <location>
        <begin position="179"/>
        <end position="340"/>
    </location>
</feature>
<evidence type="ECO:0000259" key="14">
    <source>
        <dbReference type="Pfam" id="PF02769"/>
    </source>
</evidence>
<dbReference type="SUPFAM" id="SSF56042">
    <property type="entry name" value="PurM C-terminal domain-like"/>
    <property type="match status" value="1"/>
</dbReference>
<evidence type="ECO:0000313" key="15">
    <source>
        <dbReference type="EMBL" id="GAA1915111.1"/>
    </source>
</evidence>
<sequence>MAPSDPTTYASAGVSIDSADKAVALMKGAVERARRPEVIGGLGGFAGLFDASALRGYARPLLATSTDGVGTKVAIAQAMDTHDTIGFDLVGMVVDDLVVCGAEPLFMTDYIATGRVVPERVAAIVSGIAEACVEAGCALVGGETAEHPGLMAPDEYDVAGAATGVVEADRLLGPGRVAPGDVVVAMSASGLHANGYSLVRHVFLERAGWALDRHVDELGTTLGEELLTPTRIYARACLRLAAETRTHAMAHVTGGGLAANLARVVPAELEVVLDRATWTPPPVFSLVRDVGQVAVEDLEHTLNMGVGMVAVLDPADADRALEVLQAADVRAWVLGEVRAAAAPAAGAGELAGGAVHLSGRHPGW</sequence>